<dbReference type="Proteomes" id="UP000184096">
    <property type="component" value="Chromosome I"/>
</dbReference>
<keyword evidence="2" id="KW-1185">Reference proteome</keyword>
<proteinExistence type="predicted"/>
<dbReference type="AlphaFoldDB" id="A0A1M7UXZ5"/>
<accession>A0A1M7UXZ5</accession>
<protein>
    <submittedName>
        <fullName evidence="1">Uncharacterized protein</fullName>
    </submittedName>
</protein>
<evidence type="ECO:0000313" key="1">
    <source>
        <dbReference type="EMBL" id="SHN87800.1"/>
    </source>
</evidence>
<gene>
    <name evidence="1" type="ORF">SAMN05444170_7372</name>
</gene>
<organism evidence="1 2">
    <name type="scientific">Bradyrhizobium erythrophlei</name>
    <dbReference type="NCBI Taxonomy" id="1437360"/>
    <lineage>
        <taxon>Bacteria</taxon>
        <taxon>Pseudomonadati</taxon>
        <taxon>Pseudomonadota</taxon>
        <taxon>Alphaproteobacteria</taxon>
        <taxon>Hyphomicrobiales</taxon>
        <taxon>Nitrobacteraceae</taxon>
        <taxon>Bradyrhizobium</taxon>
    </lineage>
</organism>
<name>A0A1M7UXZ5_9BRAD</name>
<dbReference type="EMBL" id="LT670849">
    <property type="protein sequence ID" value="SHN87800.1"/>
    <property type="molecule type" value="Genomic_DNA"/>
</dbReference>
<evidence type="ECO:0000313" key="2">
    <source>
        <dbReference type="Proteomes" id="UP000184096"/>
    </source>
</evidence>
<reference evidence="2" key="1">
    <citation type="submission" date="2016-11" db="EMBL/GenBank/DDBJ databases">
        <authorList>
            <person name="Varghese N."/>
            <person name="Submissions S."/>
        </authorList>
    </citation>
    <scope>NUCLEOTIDE SEQUENCE [LARGE SCALE GENOMIC DNA]</scope>
    <source>
        <strain evidence="2">GAS401</strain>
    </source>
</reference>
<sequence>MDYPLLLRRHRPKLRETLITGCCEMQKAARIQTNNKIGYVGSAPR</sequence>